<keyword evidence="5 6" id="KW-0456">Lyase</keyword>
<evidence type="ECO:0000256" key="4">
    <source>
        <dbReference type="ARBA" id="ARBA00023027"/>
    </source>
</evidence>
<comment type="catalytic activity">
    <reaction evidence="6">
        <text>(6S)-NADHX + ATP = ADP + phosphate + NADH + H(+)</text>
        <dbReference type="Rhea" id="RHEA:19017"/>
        <dbReference type="ChEBI" id="CHEBI:15378"/>
        <dbReference type="ChEBI" id="CHEBI:30616"/>
        <dbReference type="ChEBI" id="CHEBI:43474"/>
        <dbReference type="ChEBI" id="CHEBI:57945"/>
        <dbReference type="ChEBI" id="CHEBI:64074"/>
        <dbReference type="ChEBI" id="CHEBI:456216"/>
        <dbReference type="EC" id="4.2.1.93"/>
    </reaction>
</comment>
<proteinExistence type="inferred from homology"/>
<name>A0AA88GTN5_NAELO</name>
<dbReference type="Proteomes" id="UP000816034">
    <property type="component" value="Unassembled WGS sequence"/>
</dbReference>
<feature type="binding site" evidence="6">
    <location>
        <position position="131"/>
    </location>
    <ligand>
        <name>(6S)-NADPHX</name>
        <dbReference type="ChEBI" id="CHEBI:64076"/>
    </ligand>
</feature>
<evidence type="ECO:0000256" key="5">
    <source>
        <dbReference type="ARBA" id="ARBA00023239"/>
    </source>
</evidence>
<evidence type="ECO:0000256" key="2">
    <source>
        <dbReference type="ARBA" id="ARBA00022840"/>
    </source>
</evidence>
<dbReference type="PROSITE" id="PS01050">
    <property type="entry name" value="YJEF_C_2"/>
    <property type="match status" value="1"/>
</dbReference>
<comment type="similarity">
    <text evidence="6">Belongs to the NnrD/CARKD family.</text>
</comment>
<evidence type="ECO:0000256" key="6">
    <source>
        <dbReference type="HAMAP-Rule" id="MF_03157"/>
    </source>
</evidence>
<dbReference type="Pfam" id="PF01256">
    <property type="entry name" value="Carb_kinase"/>
    <property type="match status" value="1"/>
</dbReference>
<feature type="binding site" evidence="6">
    <location>
        <begin position="254"/>
        <end position="263"/>
    </location>
    <ligand>
        <name>ATP</name>
        <dbReference type="ChEBI" id="CHEBI:30616"/>
    </ligand>
</feature>
<dbReference type="RefSeq" id="XP_044549927.1">
    <property type="nucleotide sequence ID" value="XM_044692572.1"/>
</dbReference>
<evidence type="ECO:0000256" key="3">
    <source>
        <dbReference type="ARBA" id="ARBA00022857"/>
    </source>
</evidence>
<feature type="domain" description="YjeF C-terminal" evidence="7">
    <location>
        <begin position="9"/>
        <end position="336"/>
    </location>
</feature>
<feature type="binding site" evidence="6">
    <location>
        <begin position="234"/>
        <end position="238"/>
    </location>
    <ligand>
        <name>ATP</name>
        <dbReference type="ChEBI" id="CHEBI:30616"/>
    </ligand>
</feature>
<dbReference type="PANTHER" id="PTHR12592">
    <property type="entry name" value="ATP-DEPENDENT (S)-NAD(P)H-HYDRATE DEHYDRATASE FAMILY MEMBER"/>
    <property type="match status" value="1"/>
</dbReference>
<dbReference type="PANTHER" id="PTHR12592:SF0">
    <property type="entry name" value="ATP-DEPENDENT (S)-NAD(P)H-HYDRATE DEHYDRATASE"/>
    <property type="match status" value="1"/>
</dbReference>
<dbReference type="GO" id="GO:0110051">
    <property type="term" value="P:metabolite repair"/>
    <property type="evidence" value="ECO:0007669"/>
    <property type="project" value="TreeGrafter"/>
</dbReference>
<dbReference type="GO" id="GO:0046496">
    <property type="term" value="P:nicotinamide nucleotide metabolic process"/>
    <property type="evidence" value="ECO:0007669"/>
    <property type="project" value="UniProtKB-UniRule"/>
</dbReference>
<comment type="catalytic activity">
    <reaction evidence="6">
        <text>(6S)-NADPHX + ATP = ADP + phosphate + NADPH + H(+)</text>
        <dbReference type="Rhea" id="RHEA:32231"/>
        <dbReference type="ChEBI" id="CHEBI:15378"/>
        <dbReference type="ChEBI" id="CHEBI:30616"/>
        <dbReference type="ChEBI" id="CHEBI:43474"/>
        <dbReference type="ChEBI" id="CHEBI:57783"/>
        <dbReference type="ChEBI" id="CHEBI:64076"/>
        <dbReference type="ChEBI" id="CHEBI:456216"/>
        <dbReference type="EC" id="4.2.1.93"/>
    </reaction>
</comment>
<dbReference type="HAMAP" id="MF_01965">
    <property type="entry name" value="NADHX_dehydratase"/>
    <property type="match status" value="1"/>
</dbReference>
<comment type="function">
    <text evidence="6">Catalyzes the dehydration of the S-form of NAD(P)HX at the expense of ATP, which is converted to ADP. Together with NAD(P)HX epimerase, which catalyzes the epimerization of the S- and R-forms, the enzyme allows the repair of both epimers of NAD(P)HX, a damaged form of NAD(P)H that is a result of enzymatic or heat-dependent hydration.</text>
</comment>
<evidence type="ECO:0000259" key="7">
    <source>
        <dbReference type="PROSITE" id="PS51383"/>
    </source>
</evidence>
<sequence>MQRSSGAIISQLKQFIIPPLSHQAHKGQAGRIAVIGGSEEYTGAPYYAAISALKCGADLSFVICSKLASVIKSYSPELIVYPFMYEKSSVEYETITKTPHLFSQDYEFKQFMKNTYEGIFRRISSVVLGPGLGRSKEILQQAEWFINYCNELNMPLVLDGDGLFLIGEKPELIKGQQNVVLTPNPAEFQRLFSKVVDYHNKNSTEQVSASQFKTELEELTFVSKALGNVCIVRKGLVDIISIGDHYVECEILSPSPRRCGGQGDVLTGILATFSYWANWDRKEVTTKLSHEEKILAACYGSCLVQKKAAQIAFSQHHRSTTTPDIIDKIGEAFSEAFKEDN</sequence>
<dbReference type="InterPro" id="IPR029056">
    <property type="entry name" value="Ribokinase-like"/>
</dbReference>
<keyword evidence="2 6" id="KW-0067">ATP-binding</keyword>
<feature type="binding site" evidence="6">
    <location>
        <position position="264"/>
    </location>
    <ligand>
        <name>(6S)-NADPHX</name>
        <dbReference type="ChEBI" id="CHEBI:64076"/>
    </ligand>
</feature>
<dbReference type="InterPro" id="IPR017953">
    <property type="entry name" value="Carbohydrate_kinase_pred_CS"/>
</dbReference>
<evidence type="ECO:0000256" key="1">
    <source>
        <dbReference type="ARBA" id="ARBA00022741"/>
    </source>
</evidence>
<dbReference type="GO" id="GO:0047453">
    <property type="term" value="F:ATP-dependent NAD(P)H-hydrate dehydratase activity"/>
    <property type="evidence" value="ECO:0007669"/>
    <property type="project" value="UniProtKB-UniRule"/>
</dbReference>
<dbReference type="GO" id="GO:0005524">
    <property type="term" value="F:ATP binding"/>
    <property type="evidence" value="ECO:0007669"/>
    <property type="project" value="UniProtKB-KW"/>
</dbReference>
<protein>
    <recommendedName>
        <fullName evidence="6">ATP-dependent (S)-NAD(P)H-hydrate dehydratase</fullName>
        <ecNumber evidence="6">4.2.1.93</ecNumber>
    </recommendedName>
    <alternativeName>
        <fullName evidence="6">ATP-dependent NAD(P)HX dehydratase</fullName>
    </alternativeName>
</protein>
<comment type="cofactor">
    <cofactor evidence="6">
        <name>Mg(2+)</name>
        <dbReference type="ChEBI" id="CHEBI:18420"/>
    </cofactor>
</comment>
<dbReference type="Gene3D" id="3.40.1190.20">
    <property type="match status" value="1"/>
</dbReference>
<gene>
    <name evidence="8" type="ORF">C9374_003083</name>
</gene>
<accession>A0AA88GTN5</accession>
<dbReference type="EMBL" id="PYSW02000017">
    <property type="protein sequence ID" value="KAG2385934.1"/>
    <property type="molecule type" value="Genomic_DNA"/>
</dbReference>
<dbReference type="PROSITE" id="PS51383">
    <property type="entry name" value="YJEF_C_3"/>
    <property type="match status" value="1"/>
</dbReference>
<dbReference type="EC" id="4.2.1.93" evidence="6"/>
<dbReference type="GeneID" id="68095538"/>
<dbReference type="SUPFAM" id="SSF53613">
    <property type="entry name" value="Ribokinase-like"/>
    <property type="match status" value="1"/>
</dbReference>
<comment type="caution">
    <text evidence="8">The sequence shown here is derived from an EMBL/GenBank/DDBJ whole genome shotgun (WGS) entry which is preliminary data.</text>
</comment>
<keyword evidence="4 6" id="KW-0520">NAD</keyword>
<dbReference type="CDD" id="cd01171">
    <property type="entry name" value="YXKO-related"/>
    <property type="match status" value="1"/>
</dbReference>
<reference evidence="8 9" key="1">
    <citation type="journal article" date="2018" name="BMC Genomics">
        <title>The genome of Naegleria lovaniensis, the basis for a comparative approach to unravel pathogenicity factors of the human pathogenic amoeba N. fowleri.</title>
        <authorList>
            <person name="Liechti N."/>
            <person name="Schurch N."/>
            <person name="Bruggmann R."/>
            <person name="Wittwer M."/>
        </authorList>
    </citation>
    <scope>NUCLEOTIDE SEQUENCE [LARGE SCALE GENOMIC DNA]</scope>
    <source>
        <strain evidence="8 9">ATCC 30569</strain>
    </source>
</reference>
<dbReference type="InterPro" id="IPR000631">
    <property type="entry name" value="CARKD"/>
</dbReference>
<keyword evidence="6" id="KW-0597">Phosphoprotein</keyword>
<keyword evidence="9" id="KW-1185">Reference proteome</keyword>
<dbReference type="NCBIfam" id="TIGR00196">
    <property type="entry name" value="yjeF_cterm"/>
    <property type="match status" value="1"/>
</dbReference>
<organism evidence="8 9">
    <name type="scientific">Naegleria lovaniensis</name>
    <name type="common">Amoeba</name>
    <dbReference type="NCBI Taxonomy" id="51637"/>
    <lineage>
        <taxon>Eukaryota</taxon>
        <taxon>Discoba</taxon>
        <taxon>Heterolobosea</taxon>
        <taxon>Tetramitia</taxon>
        <taxon>Eutetramitia</taxon>
        <taxon>Vahlkampfiidae</taxon>
        <taxon>Naegleria</taxon>
    </lineage>
</organism>
<keyword evidence="3" id="KW-0521">NADP</keyword>
<feature type="binding site" evidence="6">
    <location>
        <begin position="184"/>
        <end position="190"/>
    </location>
    <ligand>
        <name>(6S)-NADPHX</name>
        <dbReference type="ChEBI" id="CHEBI:64076"/>
    </ligand>
</feature>
<keyword evidence="1 6" id="KW-0547">Nucleotide-binding</keyword>
<evidence type="ECO:0000313" key="9">
    <source>
        <dbReference type="Proteomes" id="UP000816034"/>
    </source>
</evidence>
<evidence type="ECO:0000313" key="8">
    <source>
        <dbReference type="EMBL" id="KAG2385934.1"/>
    </source>
</evidence>
<dbReference type="AlphaFoldDB" id="A0AA88GTN5"/>